<dbReference type="AlphaFoldDB" id="A0A3S9MVA5"/>
<name>A0A3S9MVA5_9FLAO</name>
<dbReference type="PROSITE" id="PS50005">
    <property type="entry name" value="TPR"/>
    <property type="match status" value="1"/>
</dbReference>
<dbReference type="SMART" id="SM00028">
    <property type="entry name" value="TPR"/>
    <property type="match status" value="3"/>
</dbReference>
<feature type="compositionally biased region" description="Basic and acidic residues" evidence="4">
    <location>
        <begin position="256"/>
        <end position="265"/>
    </location>
</feature>
<dbReference type="InterPro" id="IPR051012">
    <property type="entry name" value="CellSynth/LPSAsmb/PSIAsmb"/>
</dbReference>
<reference evidence="6 7" key="1">
    <citation type="submission" date="2018-12" db="EMBL/GenBank/DDBJ databases">
        <title>Complete genome of Nonlabens sp. MJ115.</title>
        <authorList>
            <person name="Choi H.S."/>
            <person name="Jung J."/>
        </authorList>
    </citation>
    <scope>NUCLEOTIDE SEQUENCE [LARGE SCALE GENOMIC DNA]</scope>
    <source>
        <strain evidence="6 7">MJ115</strain>
    </source>
</reference>
<keyword evidence="1" id="KW-0677">Repeat</keyword>
<feature type="region of interest" description="Disordered" evidence="4">
    <location>
        <begin position="149"/>
        <end position="280"/>
    </location>
</feature>
<keyword evidence="2 3" id="KW-0802">TPR repeat</keyword>
<keyword evidence="7" id="KW-1185">Reference proteome</keyword>
<dbReference type="PANTHER" id="PTHR45586">
    <property type="entry name" value="TPR REPEAT-CONTAINING PROTEIN PA4667"/>
    <property type="match status" value="1"/>
</dbReference>
<evidence type="ECO:0000313" key="7">
    <source>
        <dbReference type="Proteomes" id="UP000279600"/>
    </source>
</evidence>
<proteinExistence type="predicted"/>
<keyword evidence="5" id="KW-0732">Signal</keyword>
<evidence type="ECO:0000256" key="3">
    <source>
        <dbReference type="PROSITE-ProRule" id="PRU00339"/>
    </source>
</evidence>
<evidence type="ECO:0000256" key="1">
    <source>
        <dbReference type="ARBA" id="ARBA00022737"/>
    </source>
</evidence>
<feature type="signal peptide" evidence="5">
    <location>
        <begin position="1"/>
        <end position="21"/>
    </location>
</feature>
<evidence type="ECO:0000256" key="4">
    <source>
        <dbReference type="SAM" id="MobiDB-lite"/>
    </source>
</evidence>
<dbReference type="Proteomes" id="UP000279600">
    <property type="component" value="Chromosome"/>
</dbReference>
<dbReference type="PANTHER" id="PTHR45586:SF1">
    <property type="entry name" value="LIPOPOLYSACCHARIDE ASSEMBLY PROTEIN B"/>
    <property type="match status" value="1"/>
</dbReference>
<feature type="chain" id="PRO_5019280266" evidence="5">
    <location>
        <begin position="22"/>
        <end position="280"/>
    </location>
</feature>
<organism evidence="6 7">
    <name type="scientific">Nonlabens ponticola</name>
    <dbReference type="NCBI Taxonomy" id="2496866"/>
    <lineage>
        <taxon>Bacteria</taxon>
        <taxon>Pseudomonadati</taxon>
        <taxon>Bacteroidota</taxon>
        <taxon>Flavobacteriia</taxon>
        <taxon>Flavobacteriales</taxon>
        <taxon>Flavobacteriaceae</taxon>
        <taxon>Nonlabens</taxon>
    </lineage>
</organism>
<dbReference type="Pfam" id="PF13414">
    <property type="entry name" value="TPR_11"/>
    <property type="match status" value="2"/>
</dbReference>
<evidence type="ECO:0000256" key="5">
    <source>
        <dbReference type="SAM" id="SignalP"/>
    </source>
</evidence>
<protein>
    <submittedName>
        <fullName evidence="6">Tetratricopeptide repeat protein</fullName>
    </submittedName>
</protein>
<dbReference type="SUPFAM" id="SSF48452">
    <property type="entry name" value="TPR-like"/>
    <property type="match status" value="1"/>
</dbReference>
<dbReference type="KEGG" id="noj:EJ995_02035"/>
<dbReference type="OrthoDB" id="1525165at2"/>
<accession>A0A3S9MVA5</accession>
<feature type="compositionally biased region" description="Basic and acidic residues" evidence="4">
    <location>
        <begin position="160"/>
        <end position="237"/>
    </location>
</feature>
<dbReference type="InterPro" id="IPR011990">
    <property type="entry name" value="TPR-like_helical_dom_sf"/>
</dbReference>
<evidence type="ECO:0000256" key="2">
    <source>
        <dbReference type="ARBA" id="ARBA00022803"/>
    </source>
</evidence>
<dbReference type="Gene3D" id="1.25.40.10">
    <property type="entry name" value="Tetratricopeptide repeat domain"/>
    <property type="match status" value="2"/>
</dbReference>
<dbReference type="InterPro" id="IPR019734">
    <property type="entry name" value="TPR_rpt"/>
</dbReference>
<dbReference type="EMBL" id="CP034549">
    <property type="protein sequence ID" value="AZQ43070.1"/>
    <property type="molecule type" value="Genomic_DNA"/>
</dbReference>
<gene>
    <name evidence="6" type="ORF">EJ995_02035</name>
</gene>
<sequence length="280" mass="31265">MNRYMKNIVALVLVLMCSAFAKAQLSEVQQQDYETAMANGQSAAQSSDFVEAEAAYRKAKAINPSSAEASYNLGNVYYNNKKGYSAVENYRDAALSAKTKEEKHKIFHNLGNTFMENKQYVEAVEAYKNALRNDPTDDETRYNLALAKQEEENQGGGGGNDKDQPEQGDNKDENQNKEGDQDENSDGKGDGDKEKDGDDKEGDDGKEKENDKGENSEGDNGDGKPKEQGGNEQRPRQEGQMTPQQIRQILEAMNNEEQKIQDKINARKQKGKGVRTEKDW</sequence>
<evidence type="ECO:0000313" key="6">
    <source>
        <dbReference type="EMBL" id="AZQ43070.1"/>
    </source>
</evidence>
<feature type="repeat" description="TPR" evidence="3">
    <location>
        <begin position="104"/>
        <end position="137"/>
    </location>
</feature>